<proteinExistence type="predicted"/>
<accession>A0ABR9JKW9</accession>
<dbReference type="PANTHER" id="PTHR48098:SF1">
    <property type="entry name" value="DIACYLGLYCEROL ACYLTRANSFERASE_MYCOLYLTRANSFERASE AG85A"/>
    <property type="match status" value="1"/>
</dbReference>
<dbReference type="Proteomes" id="UP000627838">
    <property type="component" value="Unassembled WGS sequence"/>
</dbReference>
<dbReference type="EMBL" id="JADBDZ010000001">
    <property type="protein sequence ID" value="MBE1531206.1"/>
    <property type="molecule type" value="Genomic_DNA"/>
</dbReference>
<name>A0ABR9JKW9_9ACTN</name>
<dbReference type="InterPro" id="IPR029058">
    <property type="entry name" value="AB_hydrolase_fold"/>
</dbReference>
<sequence>MTGPSRREFLVGGGLLAAAGGAAAALVHAGALPGRERAARALGLCGEMPTPPAVATGPVREHSLRTGGEPVRTVIGWPPGAKPGEPLPVTVLLHGGGGDARTPFDVYAIQNYLADAVAEGTPPFAVASVDRWFEGRVVMDVLLPFLAERGLRTGRVGLLGWSMGGAGALRLAAEHRGAPVAVVVATSPAIDDASARRFARELTGIPVWAGCGGHDSFAGPTEELIVSLRDAGGQVEGGIHPGCHDAVFRRKMLPRQLAFLGPRLK</sequence>
<comment type="caution">
    <text evidence="1">The sequence shown here is derived from an EMBL/GenBank/DDBJ whole genome shotgun (WGS) entry which is preliminary data.</text>
</comment>
<evidence type="ECO:0000313" key="1">
    <source>
        <dbReference type="EMBL" id="MBE1531206.1"/>
    </source>
</evidence>
<dbReference type="RefSeq" id="WP_192758112.1">
    <property type="nucleotide sequence ID" value="NZ_JADBDZ010000001.1"/>
</dbReference>
<organism evidence="1 2">
    <name type="scientific">Actinomadura algeriensis</name>
    <dbReference type="NCBI Taxonomy" id="1679523"/>
    <lineage>
        <taxon>Bacteria</taxon>
        <taxon>Bacillati</taxon>
        <taxon>Actinomycetota</taxon>
        <taxon>Actinomycetes</taxon>
        <taxon>Streptosporangiales</taxon>
        <taxon>Thermomonosporaceae</taxon>
        <taxon>Actinomadura</taxon>
    </lineage>
</organism>
<dbReference type="Gene3D" id="3.40.50.1820">
    <property type="entry name" value="alpha/beta hydrolase"/>
    <property type="match status" value="1"/>
</dbReference>
<dbReference type="InterPro" id="IPR006311">
    <property type="entry name" value="TAT_signal"/>
</dbReference>
<dbReference type="PROSITE" id="PS51318">
    <property type="entry name" value="TAT"/>
    <property type="match status" value="1"/>
</dbReference>
<reference evidence="1 2" key="1">
    <citation type="submission" date="2020-10" db="EMBL/GenBank/DDBJ databases">
        <title>Sequencing the genomes of 1000 actinobacteria strains.</title>
        <authorList>
            <person name="Klenk H.-P."/>
        </authorList>
    </citation>
    <scope>NUCLEOTIDE SEQUENCE [LARGE SCALE GENOMIC DNA]</scope>
    <source>
        <strain evidence="1 2">DSM 46744</strain>
    </source>
</reference>
<gene>
    <name evidence="1" type="ORF">H4W34_001039</name>
</gene>
<evidence type="ECO:0000313" key="2">
    <source>
        <dbReference type="Proteomes" id="UP000627838"/>
    </source>
</evidence>
<dbReference type="InterPro" id="IPR050583">
    <property type="entry name" value="Mycobacterial_A85_antigen"/>
</dbReference>
<dbReference type="SUPFAM" id="SSF53474">
    <property type="entry name" value="alpha/beta-Hydrolases"/>
    <property type="match status" value="1"/>
</dbReference>
<dbReference type="PANTHER" id="PTHR48098">
    <property type="entry name" value="ENTEROCHELIN ESTERASE-RELATED"/>
    <property type="match status" value="1"/>
</dbReference>
<protein>
    <submittedName>
        <fullName evidence="1">Esterase</fullName>
    </submittedName>
</protein>
<keyword evidence="2" id="KW-1185">Reference proteome</keyword>